<dbReference type="PANTHER" id="PTHR15077">
    <property type="entry name" value="FAS-ASSOCIATING DEATH DOMAIN-CONTAINING PROTEIN FADD"/>
    <property type="match status" value="1"/>
</dbReference>
<feature type="compositionally biased region" description="Polar residues" evidence="1">
    <location>
        <begin position="152"/>
        <end position="176"/>
    </location>
</feature>
<feature type="compositionally biased region" description="Polar residues" evidence="1">
    <location>
        <begin position="189"/>
        <end position="206"/>
    </location>
</feature>
<dbReference type="GO" id="GO:0016301">
    <property type="term" value="F:kinase activity"/>
    <property type="evidence" value="ECO:0007669"/>
    <property type="project" value="UniProtKB-KW"/>
</dbReference>
<dbReference type="InterPro" id="IPR016729">
    <property type="entry name" value="FADD"/>
</dbReference>
<evidence type="ECO:0000256" key="1">
    <source>
        <dbReference type="SAM" id="MobiDB-lite"/>
    </source>
</evidence>
<feature type="domain" description="Death" evidence="2">
    <location>
        <begin position="331"/>
        <end position="402"/>
    </location>
</feature>
<evidence type="ECO:0000313" key="3">
    <source>
        <dbReference type="EMBL" id="PIK39822.1"/>
    </source>
</evidence>
<dbReference type="AlphaFoldDB" id="A0A2G8JVQ5"/>
<dbReference type="GO" id="GO:0007165">
    <property type="term" value="P:signal transduction"/>
    <property type="evidence" value="ECO:0007669"/>
    <property type="project" value="InterPro"/>
</dbReference>
<evidence type="ECO:0000313" key="4">
    <source>
        <dbReference type="Proteomes" id="UP000230750"/>
    </source>
</evidence>
<dbReference type="Proteomes" id="UP000230750">
    <property type="component" value="Unassembled WGS sequence"/>
</dbReference>
<dbReference type="CDD" id="cd01670">
    <property type="entry name" value="Death"/>
    <property type="match status" value="1"/>
</dbReference>
<dbReference type="OrthoDB" id="10061577at2759"/>
<keyword evidence="3" id="KW-0675">Receptor</keyword>
<keyword evidence="3" id="KW-0418">Kinase</keyword>
<name>A0A2G8JVQ5_STIJA</name>
<feature type="region of interest" description="Disordered" evidence="1">
    <location>
        <begin position="282"/>
        <end position="304"/>
    </location>
</feature>
<proteinExistence type="predicted"/>
<accession>A0A2G8JVQ5</accession>
<comment type="caution">
    <text evidence="3">The sequence shown here is derived from an EMBL/GenBank/DDBJ whole genome shotgun (WGS) entry which is preliminary data.</text>
</comment>
<feature type="compositionally biased region" description="Polar residues" evidence="1">
    <location>
        <begin position="133"/>
        <end position="142"/>
    </location>
</feature>
<feature type="region of interest" description="Disordered" evidence="1">
    <location>
        <begin position="120"/>
        <end position="207"/>
    </location>
</feature>
<dbReference type="SUPFAM" id="SSF47986">
    <property type="entry name" value="DEATH domain"/>
    <property type="match status" value="1"/>
</dbReference>
<protein>
    <submittedName>
        <fullName evidence="3">Putative receptor-interacting serine/threonine-protein kinase 1-like</fullName>
    </submittedName>
</protein>
<keyword evidence="3" id="KW-0808">Transferase</keyword>
<evidence type="ECO:0000259" key="2">
    <source>
        <dbReference type="PROSITE" id="PS50017"/>
    </source>
</evidence>
<dbReference type="SMART" id="SM00005">
    <property type="entry name" value="DEATH"/>
    <property type="match status" value="1"/>
</dbReference>
<keyword evidence="4" id="KW-1185">Reference proteome</keyword>
<organism evidence="3 4">
    <name type="scientific">Stichopus japonicus</name>
    <name type="common">Sea cucumber</name>
    <dbReference type="NCBI Taxonomy" id="307972"/>
    <lineage>
        <taxon>Eukaryota</taxon>
        <taxon>Metazoa</taxon>
        <taxon>Echinodermata</taxon>
        <taxon>Eleutherozoa</taxon>
        <taxon>Echinozoa</taxon>
        <taxon>Holothuroidea</taxon>
        <taxon>Aspidochirotacea</taxon>
        <taxon>Aspidochirotida</taxon>
        <taxon>Stichopodidae</taxon>
        <taxon>Apostichopus</taxon>
    </lineage>
</organism>
<dbReference type="InterPro" id="IPR000488">
    <property type="entry name" value="Death_dom"/>
</dbReference>
<dbReference type="PROSITE" id="PS50017">
    <property type="entry name" value="DEATH_DOMAIN"/>
    <property type="match status" value="1"/>
</dbReference>
<dbReference type="Gene3D" id="1.10.533.10">
    <property type="entry name" value="Death Domain, Fas"/>
    <property type="match status" value="1"/>
</dbReference>
<sequence length="412" mass="45893">MELGYYIDLPGKKGIIEKNNLKVLQEKPFAFLREGRLPLKILLENICPKSWKYNQETNPKEIPFMQVELNIEFSCPFVFEKVGEEDCIFHFQATQKEKIELIVKNKEVLAASQSGSSAQLVDVQSSKERRFNESTPTDTDTSMVRLAAPHSDSVSPSLTRDVQLSQQQRSNESSKVTYGALRDGGEDSAASSSNKVLDAGLSQSQKRTYDESLTVKQPLENIDLEVITESLRHIYLQDISAASLSGNPAPSQSADVPHSKKRRFNESTAVVMAGVEDSAASSSNKVVDAGLSQSQQKTGDGSLTVKQPMENIDLEVRTGCLRDLSGKIPKEWKNIGRNLGLKDPELCILERDNNNQGHKETVYQMLRTWKQSHGSKATYRVLGEALGAAGRRDLQEMLYKQGKYLMLYLKGT</sequence>
<dbReference type="PANTHER" id="PTHR15077:SF12">
    <property type="entry name" value="DEATH DOMAIN-CONTAINING PROTEIN"/>
    <property type="match status" value="1"/>
</dbReference>
<dbReference type="Pfam" id="PF00531">
    <property type="entry name" value="Death"/>
    <property type="match status" value="1"/>
</dbReference>
<dbReference type="EMBL" id="MRZV01001196">
    <property type="protein sequence ID" value="PIK39822.1"/>
    <property type="molecule type" value="Genomic_DNA"/>
</dbReference>
<gene>
    <name evidence="3" type="ORF">BSL78_23330</name>
</gene>
<dbReference type="InterPro" id="IPR011029">
    <property type="entry name" value="DEATH-like_dom_sf"/>
</dbReference>
<reference evidence="3 4" key="1">
    <citation type="journal article" date="2017" name="PLoS Biol.">
        <title>The sea cucumber genome provides insights into morphological evolution and visceral regeneration.</title>
        <authorList>
            <person name="Zhang X."/>
            <person name="Sun L."/>
            <person name="Yuan J."/>
            <person name="Sun Y."/>
            <person name="Gao Y."/>
            <person name="Zhang L."/>
            <person name="Li S."/>
            <person name="Dai H."/>
            <person name="Hamel J.F."/>
            <person name="Liu C."/>
            <person name="Yu Y."/>
            <person name="Liu S."/>
            <person name="Lin W."/>
            <person name="Guo K."/>
            <person name="Jin S."/>
            <person name="Xu P."/>
            <person name="Storey K.B."/>
            <person name="Huan P."/>
            <person name="Zhang T."/>
            <person name="Zhou Y."/>
            <person name="Zhang J."/>
            <person name="Lin C."/>
            <person name="Li X."/>
            <person name="Xing L."/>
            <person name="Huo D."/>
            <person name="Sun M."/>
            <person name="Wang L."/>
            <person name="Mercier A."/>
            <person name="Li F."/>
            <person name="Yang H."/>
            <person name="Xiang J."/>
        </authorList>
    </citation>
    <scope>NUCLEOTIDE SEQUENCE [LARGE SCALE GENOMIC DNA]</scope>
    <source>
        <strain evidence="3">Shaxun</strain>
        <tissue evidence="3">Muscle</tissue>
    </source>
</reference>